<evidence type="ECO:0000256" key="4">
    <source>
        <dbReference type="ARBA" id="ARBA00022452"/>
    </source>
</evidence>
<evidence type="ECO:0000313" key="13">
    <source>
        <dbReference type="EMBL" id="TSE24375.1"/>
    </source>
</evidence>
<evidence type="ECO:0000256" key="7">
    <source>
        <dbReference type="ARBA" id="ARBA00023065"/>
    </source>
</evidence>
<keyword evidence="8" id="KW-0626">Porin</keyword>
<dbReference type="GO" id="GO:0009279">
    <property type="term" value="C:cell outer membrane"/>
    <property type="evidence" value="ECO:0007669"/>
    <property type="project" value="UniProtKB-SubCell"/>
</dbReference>
<proteinExistence type="predicted"/>
<name>A0A554WLE2_9BURK</name>
<dbReference type="PANTHER" id="PTHR34501">
    <property type="entry name" value="PROTEIN YDDL-RELATED"/>
    <property type="match status" value="1"/>
</dbReference>
<dbReference type="GO" id="GO:0034220">
    <property type="term" value="P:monoatomic ion transmembrane transport"/>
    <property type="evidence" value="ECO:0007669"/>
    <property type="project" value="InterPro"/>
</dbReference>
<feature type="signal peptide" evidence="11">
    <location>
        <begin position="1"/>
        <end position="19"/>
    </location>
</feature>
<comment type="subunit">
    <text evidence="2">Homotrimer.</text>
</comment>
<dbReference type="Proteomes" id="UP000320225">
    <property type="component" value="Unassembled WGS sequence"/>
</dbReference>
<keyword evidence="10" id="KW-0998">Cell outer membrane</keyword>
<comment type="caution">
    <text evidence="13">The sequence shown here is derived from an EMBL/GenBank/DDBJ whole genome shotgun (WGS) entry which is preliminary data.</text>
</comment>
<dbReference type="Gene3D" id="2.40.160.10">
    <property type="entry name" value="Porin"/>
    <property type="match status" value="1"/>
</dbReference>
<keyword evidence="3" id="KW-0813">Transport</keyword>
<evidence type="ECO:0000256" key="3">
    <source>
        <dbReference type="ARBA" id="ARBA00022448"/>
    </source>
</evidence>
<keyword evidence="4" id="KW-1134">Transmembrane beta strand</keyword>
<dbReference type="GO" id="GO:0046930">
    <property type="term" value="C:pore complex"/>
    <property type="evidence" value="ECO:0007669"/>
    <property type="project" value="UniProtKB-KW"/>
</dbReference>
<evidence type="ECO:0000313" key="14">
    <source>
        <dbReference type="Proteomes" id="UP000320225"/>
    </source>
</evidence>
<dbReference type="RefSeq" id="WP_185970646.1">
    <property type="nucleotide sequence ID" value="NZ_VJND01000013.1"/>
</dbReference>
<organism evidence="13 14">
    <name type="scientific">Tepidimonas sediminis</name>
    <dbReference type="NCBI Taxonomy" id="2588941"/>
    <lineage>
        <taxon>Bacteria</taxon>
        <taxon>Pseudomonadati</taxon>
        <taxon>Pseudomonadota</taxon>
        <taxon>Betaproteobacteria</taxon>
        <taxon>Burkholderiales</taxon>
        <taxon>Tepidimonas</taxon>
    </lineage>
</organism>
<evidence type="ECO:0000256" key="5">
    <source>
        <dbReference type="ARBA" id="ARBA00022692"/>
    </source>
</evidence>
<protein>
    <submittedName>
        <fullName evidence="13">Outer membrane porin protein 32</fullName>
    </submittedName>
</protein>
<dbReference type="Pfam" id="PF13609">
    <property type="entry name" value="Porin_4"/>
    <property type="match status" value="1"/>
</dbReference>
<dbReference type="InterPro" id="IPR050298">
    <property type="entry name" value="Gram-neg_bact_OMP"/>
</dbReference>
<comment type="subcellular location">
    <subcellularLocation>
        <location evidence="1">Cell outer membrane</location>
        <topology evidence="1">Multi-pass membrane protein</topology>
    </subcellularLocation>
</comment>
<dbReference type="GO" id="GO:0015288">
    <property type="term" value="F:porin activity"/>
    <property type="evidence" value="ECO:0007669"/>
    <property type="project" value="UniProtKB-KW"/>
</dbReference>
<dbReference type="EMBL" id="VJND01000013">
    <property type="protein sequence ID" value="TSE24375.1"/>
    <property type="molecule type" value="Genomic_DNA"/>
</dbReference>
<evidence type="ECO:0000256" key="10">
    <source>
        <dbReference type="ARBA" id="ARBA00023237"/>
    </source>
</evidence>
<evidence type="ECO:0000259" key="12">
    <source>
        <dbReference type="Pfam" id="PF13609"/>
    </source>
</evidence>
<keyword evidence="7" id="KW-0406">Ion transport</keyword>
<dbReference type="CDD" id="cd00342">
    <property type="entry name" value="gram_neg_porins"/>
    <property type="match status" value="1"/>
</dbReference>
<dbReference type="PRINTS" id="PR00182">
    <property type="entry name" value="ECOLNEIPORIN"/>
</dbReference>
<feature type="chain" id="PRO_5021827269" evidence="11">
    <location>
        <begin position="20"/>
        <end position="323"/>
    </location>
</feature>
<evidence type="ECO:0000256" key="6">
    <source>
        <dbReference type="ARBA" id="ARBA00022729"/>
    </source>
</evidence>
<gene>
    <name evidence="13" type="ORF">Tsedi_02029</name>
</gene>
<evidence type="ECO:0000256" key="11">
    <source>
        <dbReference type="SAM" id="SignalP"/>
    </source>
</evidence>
<evidence type="ECO:0000256" key="8">
    <source>
        <dbReference type="ARBA" id="ARBA00023114"/>
    </source>
</evidence>
<dbReference type="SUPFAM" id="SSF56935">
    <property type="entry name" value="Porins"/>
    <property type="match status" value="1"/>
</dbReference>
<evidence type="ECO:0000256" key="1">
    <source>
        <dbReference type="ARBA" id="ARBA00004571"/>
    </source>
</evidence>
<dbReference type="InterPro" id="IPR033900">
    <property type="entry name" value="Gram_neg_porin_domain"/>
</dbReference>
<dbReference type="AlphaFoldDB" id="A0A554WLE2"/>
<feature type="domain" description="Porin" evidence="12">
    <location>
        <begin position="7"/>
        <end position="302"/>
    </location>
</feature>
<keyword evidence="6 11" id="KW-0732">Signal</keyword>
<reference evidence="13 14" key="1">
    <citation type="submission" date="2019-07" db="EMBL/GenBank/DDBJ databases">
        <title>Tepidimonas sediminis YIM 72259 draft genome.</title>
        <authorList>
            <person name="Da Costa M.S."/>
            <person name="Froufe H.J.C."/>
            <person name="Egas C."/>
            <person name="Albuquerque L."/>
        </authorList>
    </citation>
    <scope>NUCLEOTIDE SEQUENCE [LARGE SCALE GENOMIC DNA]</scope>
    <source>
        <strain evidence="13 14">YIM 72259</strain>
    </source>
</reference>
<evidence type="ECO:0000256" key="2">
    <source>
        <dbReference type="ARBA" id="ARBA00011233"/>
    </source>
</evidence>
<accession>A0A554WLE2</accession>
<keyword evidence="14" id="KW-1185">Reference proteome</keyword>
<keyword evidence="5" id="KW-0812">Transmembrane</keyword>
<evidence type="ECO:0000256" key="9">
    <source>
        <dbReference type="ARBA" id="ARBA00023136"/>
    </source>
</evidence>
<dbReference type="PANTHER" id="PTHR34501:SF9">
    <property type="entry name" value="MAJOR OUTER MEMBRANE PROTEIN P.IA"/>
    <property type="match status" value="1"/>
</dbReference>
<dbReference type="InterPro" id="IPR023614">
    <property type="entry name" value="Porin_dom_sf"/>
</dbReference>
<keyword evidence="9" id="KW-0472">Membrane</keyword>
<sequence>MKKSLIALAVLAASGAAMAQSSVQVYGLVDLVLHKDKGAAAALTSGGVNTSRWGLKGTEDLGGGLKANFLIEQGFKADTGVANDVKDRTGTAIGRGFDRQAYIGLAGGFGEVKLGKVWTAFDDIAGATDAVFNANVLGPLNLVFVSQGYQGNPGNTIYYATPSFGGFSGAFSYSLDEVKNVSNDIYDFHVKYEQGPVFVGFAWQNDKTNSTKYTRLNGSYDLGAVKLLASYGYVNPTGANNETKEWSIGADIPLGSNLIASVGYGSSKTDGEAKRSTVLSAGVAYLMSKRTMVYAGFADANSTAEANRGAPGSRFGVGLQHKF</sequence>
<dbReference type="InterPro" id="IPR001702">
    <property type="entry name" value="Porin_Gram-ve"/>
</dbReference>